<evidence type="ECO:0000256" key="4">
    <source>
        <dbReference type="ARBA" id="ARBA00022475"/>
    </source>
</evidence>
<keyword evidence="15" id="KW-1185">Reference proteome</keyword>
<evidence type="ECO:0000256" key="5">
    <source>
        <dbReference type="ARBA" id="ARBA00022618"/>
    </source>
</evidence>
<organism evidence="14 15">
    <name type="scientific">Garciella nitratireducens DSM 15102</name>
    <dbReference type="NCBI Taxonomy" id="1121911"/>
    <lineage>
        <taxon>Bacteria</taxon>
        <taxon>Bacillati</taxon>
        <taxon>Bacillota</taxon>
        <taxon>Clostridia</taxon>
        <taxon>Eubacteriales</taxon>
        <taxon>Eubacteriaceae</taxon>
        <taxon>Garciella</taxon>
    </lineage>
</organism>
<evidence type="ECO:0000256" key="11">
    <source>
        <dbReference type="SAM" id="Phobius"/>
    </source>
</evidence>
<keyword evidence="6 11" id="KW-0812">Transmembrane</keyword>
<proteinExistence type="inferred from homology"/>
<dbReference type="InterPro" id="IPR003838">
    <property type="entry name" value="ABC3_permease_C"/>
</dbReference>
<feature type="transmembrane region" description="Helical" evidence="11">
    <location>
        <begin position="180"/>
        <end position="205"/>
    </location>
</feature>
<dbReference type="NCBIfam" id="NF038347">
    <property type="entry name" value="FtsX_Gpos"/>
    <property type="match status" value="1"/>
</dbReference>
<dbReference type="InterPro" id="IPR004513">
    <property type="entry name" value="FtsX"/>
</dbReference>
<dbReference type="PANTHER" id="PTHR47755">
    <property type="entry name" value="CELL DIVISION PROTEIN FTSX"/>
    <property type="match status" value="1"/>
</dbReference>
<name>A0A1T4NQM4_9FIRM</name>
<keyword evidence="8 10" id="KW-0472">Membrane</keyword>
<dbReference type="AlphaFoldDB" id="A0A1T4NQM4"/>
<dbReference type="GO" id="GO:0005886">
    <property type="term" value="C:plasma membrane"/>
    <property type="evidence" value="ECO:0007669"/>
    <property type="project" value="UniProtKB-SubCell"/>
</dbReference>
<feature type="transmembrane region" description="Helical" evidence="11">
    <location>
        <begin position="31"/>
        <end position="53"/>
    </location>
</feature>
<evidence type="ECO:0000256" key="10">
    <source>
        <dbReference type="PIRNR" id="PIRNR003097"/>
    </source>
</evidence>
<dbReference type="Pfam" id="PF02687">
    <property type="entry name" value="FtsX"/>
    <property type="match status" value="1"/>
</dbReference>
<dbReference type="Gene3D" id="3.30.70.3040">
    <property type="match status" value="1"/>
</dbReference>
<dbReference type="InterPro" id="IPR040690">
    <property type="entry name" value="FtsX_ECD"/>
</dbReference>
<feature type="domain" description="FtsX extracellular" evidence="13">
    <location>
        <begin position="68"/>
        <end position="161"/>
    </location>
</feature>
<comment type="similarity">
    <text evidence="2 10">Belongs to the ABC-4 integral membrane protein family. FtsX subfamily.</text>
</comment>
<dbReference type="PANTHER" id="PTHR47755:SF1">
    <property type="entry name" value="CELL DIVISION PROTEIN FTSX"/>
    <property type="match status" value="1"/>
</dbReference>
<dbReference type="Proteomes" id="UP000196365">
    <property type="component" value="Unassembled WGS sequence"/>
</dbReference>
<dbReference type="PIRSF" id="PIRSF003097">
    <property type="entry name" value="FtsX"/>
    <property type="match status" value="1"/>
</dbReference>
<evidence type="ECO:0000313" key="15">
    <source>
        <dbReference type="Proteomes" id="UP000196365"/>
    </source>
</evidence>
<evidence type="ECO:0000256" key="6">
    <source>
        <dbReference type="ARBA" id="ARBA00022692"/>
    </source>
</evidence>
<feature type="transmembrane region" description="Helical" evidence="11">
    <location>
        <begin position="278"/>
        <end position="301"/>
    </location>
</feature>
<keyword evidence="9 10" id="KW-0131">Cell cycle</keyword>
<evidence type="ECO:0000256" key="2">
    <source>
        <dbReference type="ARBA" id="ARBA00007379"/>
    </source>
</evidence>
<comment type="function">
    <text evidence="10">Part of the ABC transporter FtsEX involved in asymmetric cellular division facilitating the initiation of sporulation.</text>
</comment>
<keyword evidence="5 10" id="KW-0132">Cell division</keyword>
<comment type="subcellular location">
    <subcellularLocation>
        <location evidence="1">Cell membrane</location>
        <topology evidence="1">Multi-pass membrane protein</topology>
    </subcellularLocation>
</comment>
<evidence type="ECO:0000256" key="7">
    <source>
        <dbReference type="ARBA" id="ARBA00022989"/>
    </source>
</evidence>
<evidence type="ECO:0000256" key="8">
    <source>
        <dbReference type="ARBA" id="ARBA00023136"/>
    </source>
</evidence>
<gene>
    <name evidence="14" type="ORF">SAMN02745973_01766</name>
</gene>
<protein>
    <recommendedName>
        <fullName evidence="3 10">Cell division protein FtsX</fullName>
    </recommendedName>
</protein>
<dbReference type="EMBL" id="FUWV01000012">
    <property type="protein sequence ID" value="SJZ81435.1"/>
    <property type="molecule type" value="Genomic_DNA"/>
</dbReference>
<dbReference type="InterPro" id="IPR058204">
    <property type="entry name" value="FtsX_firmicutes-type"/>
</dbReference>
<keyword evidence="7 11" id="KW-1133">Transmembrane helix</keyword>
<feature type="domain" description="ABC3 transporter permease C-terminal" evidence="12">
    <location>
        <begin position="184"/>
        <end position="306"/>
    </location>
</feature>
<dbReference type="Pfam" id="PF18075">
    <property type="entry name" value="FtsX_ECD"/>
    <property type="match status" value="1"/>
</dbReference>
<evidence type="ECO:0000313" key="14">
    <source>
        <dbReference type="EMBL" id="SJZ81435.1"/>
    </source>
</evidence>
<reference evidence="14 15" key="1">
    <citation type="submission" date="2017-02" db="EMBL/GenBank/DDBJ databases">
        <authorList>
            <person name="Peterson S.W."/>
        </authorList>
    </citation>
    <scope>NUCLEOTIDE SEQUENCE [LARGE SCALE GENOMIC DNA]</scope>
    <source>
        <strain evidence="14 15">DSM 15102</strain>
    </source>
</reference>
<evidence type="ECO:0000259" key="13">
    <source>
        <dbReference type="Pfam" id="PF18075"/>
    </source>
</evidence>
<evidence type="ECO:0000256" key="3">
    <source>
        <dbReference type="ARBA" id="ARBA00021907"/>
    </source>
</evidence>
<keyword evidence="4 10" id="KW-1003">Cell membrane</keyword>
<dbReference type="GO" id="GO:0051301">
    <property type="term" value="P:cell division"/>
    <property type="evidence" value="ECO:0007669"/>
    <property type="project" value="UniProtKB-KW"/>
</dbReference>
<sequence length="307" mass="34485">MTKKKGDIALKIRTFQNFIRDAIHNIWRNSWMSVASIASVVAVLIILGFVLIFMGNIQNAASAVEDTIELKAFLDVNISKEKVKEIEKQLNSYDKIQDITLETKEEALKNFSQQLGHRQDLLEGLEENNPLQNAYIISLKDPNQAEEVAKYIKKIDGIEEVKYGEEVVDKLLQSTQFIKAATFVLTVILAGVSIFVISNTIKITVFSRRREINIMKYVGATNWYIRWPFIIEGGILGVIGALFSILILAYGYYYVIGAIQNTSFSLVMSALVPAGEMMGTVTLLFLNFGLLIGIFGSILSIRKFLRV</sequence>
<evidence type="ECO:0000256" key="1">
    <source>
        <dbReference type="ARBA" id="ARBA00004651"/>
    </source>
</evidence>
<evidence type="ECO:0000259" key="12">
    <source>
        <dbReference type="Pfam" id="PF02687"/>
    </source>
</evidence>
<accession>A0A1T4NQM4</accession>
<evidence type="ECO:0000256" key="9">
    <source>
        <dbReference type="ARBA" id="ARBA00023306"/>
    </source>
</evidence>